<protein>
    <submittedName>
        <fullName evidence="2">ABC transporter substrate-binding protein</fullName>
    </submittedName>
</protein>
<dbReference type="InterPro" id="IPR050490">
    <property type="entry name" value="Bact_solute-bd_prot1"/>
</dbReference>
<comment type="caution">
    <text evidence="2">The sequence shown here is derived from an EMBL/GenBank/DDBJ whole genome shotgun (WGS) entry which is preliminary data.</text>
</comment>
<proteinExistence type="predicted"/>
<evidence type="ECO:0000256" key="1">
    <source>
        <dbReference type="SAM" id="MobiDB-lite"/>
    </source>
</evidence>
<dbReference type="Gene3D" id="3.40.190.10">
    <property type="entry name" value="Periplasmic binding protein-like II"/>
    <property type="match status" value="1"/>
</dbReference>
<dbReference type="EMBL" id="JBHSWU010000027">
    <property type="protein sequence ID" value="MFC6723585.1"/>
    <property type="molecule type" value="Genomic_DNA"/>
</dbReference>
<sequence length="454" mass="50055">MTDSSEQVSSTTESRISRRRTLQTIGTGIALGSLGGCLGDGDGGGGDGGGGATTGGNEITLVVTRPGYPDEMPDWLEPGIESFESEYSDVTIEPYYVGHGQKFQDFSTRAASGEQPHVSAYPAHRHLSLQEQTGESYDLEPYLSDSTISANRIVERTKEAFGGTMYGLPQQGGPWGGGMYYHQDLYEEAGLDGPAESFDAWFDTMDTLGQNLDAAPFGLALKKLGASSDIAHWSSFVFGRTGQPLLDGPNGDITFNNEHGIEGTKKWLQMKPYIQEQPASFNRGELRQPFASKDIVQYQDGQWALGVFGDQFDATSEDSTVRYTHMPEAVAGEQTFGGIRGMDSWGVFRAETDQHHKRAVQFIDHMSQPEYQIEWAEWFRSVPVYEFVSEEADYAQSQIIEDMLEVYENIQVAPFHTQAGEVIDTTSTTLQKIWFEEVSVEEGLNSIAETVNNL</sequence>
<name>A0ABD5RVV9_9EURY</name>
<dbReference type="Proteomes" id="UP001596328">
    <property type="component" value="Unassembled WGS sequence"/>
</dbReference>
<accession>A0ABD5RVV9</accession>
<dbReference type="PANTHER" id="PTHR43649:SF12">
    <property type="entry name" value="DIACETYLCHITOBIOSE BINDING PROTEIN DASA"/>
    <property type="match status" value="1"/>
</dbReference>
<evidence type="ECO:0000313" key="3">
    <source>
        <dbReference type="Proteomes" id="UP001596328"/>
    </source>
</evidence>
<keyword evidence="3" id="KW-1185">Reference proteome</keyword>
<feature type="region of interest" description="Disordered" evidence="1">
    <location>
        <begin position="1"/>
        <end position="21"/>
    </location>
</feature>
<dbReference type="SUPFAM" id="SSF53850">
    <property type="entry name" value="Periplasmic binding protein-like II"/>
    <property type="match status" value="1"/>
</dbReference>
<dbReference type="PANTHER" id="PTHR43649">
    <property type="entry name" value="ARABINOSE-BINDING PROTEIN-RELATED"/>
    <property type="match status" value="1"/>
</dbReference>
<dbReference type="InterPro" id="IPR006059">
    <property type="entry name" value="SBP"/>
</dbReference>
<reference evidence="2 3" key="1">
    <citation type="journal article" date="2019" name="Int. J. Syst. Evol. Microbiol.">
        <title>The Global Catalogue of Microorganisms (GCM) 10K type strain sequencing project: providing services to taxonomists for standard genome sequencing and annotation.</title>
        <authorList>
            <consortium name="The Broad Institute Genomics Platform"/>
            <consortium name="The Broad Institute Genome Sequencing Center for Infectious Disease"/>
            <person name="Wu L."/>
            <person name="Ma J."/>
        </authorList>
    </citation>
    <scope>NUCLEOTIDE SEQUENCE [LARGE SCALE GENOMIC DNA]</scope>
    <source>
        <strain evidence="2 3">NBRC 111368</strain>
    </source>
</reference>
<organism evidence="2 3">
    <name type="scientific">Halobium palmae</name>
    <dbReference type="NCBI Taxonomy" id="1776492"/>
    <lineage>
        <taxon>Archaea</taxon>
        <taxon>Methanobacteriati</taxon>
        <taxon>Methanobacteriota</taxon>
        <taxon>Stenosarchaea group</taxon>
        <taxon>Halobacteria</taxon>
        <taxon>Halobacteriales</taxon>
        <taxon>Haloferacaceae</taxon>
        <taxon>Halobium</taxon>
    </lineage>
</organism>
<dbReference type="AlphaFoldDB" id="A0ABD5RVV9"/>
<evidence type="ECO:0000313" key="2">
    <source>
        <dbReference type="EMBL" id="MFC6723585.1"/>
    </source>
</evidence>
<gene>
    <name evidence="2" type="ORF">ACFQE1_04100</name>
</gene>
<dbReference type="Pfam" id="PF13416">
    <property type="entry name" value="SBP_bac_8"/>
    <property type="match status" value="1"/>
</dbReference>